<feature type="transmembrane region" description="Helical" evidence="9">
    <location>
        <begin position="378"/>
        <end position="397"/>
    </location>
</feature>
<gene>
    <name evidence="11" type="ORF">HMPREF9451_01534</name>
</gene>
<reference evidence="11 12" key="1">
    <citation type="submission" date="2012-08" db="EMBL/GenBank/DDBJ databases">
        <title>The Genome Sequence of Slackia piriformis YIT 12062.</title>
        <authorList>
            <consortium name="The Broad Institute Genome Sequencing Platform"/>
            <person name="Earl A."/>
            <person name="Ward D."/>
            <person name="Feldgarden M."/>
            <person name="Gevers D."/>
            <person name="Morotomi M."/>
            <person name="Walker B."/>
            <person name="Young S.K."/>
            <person name="Zeng Q."/>
            <person name="Gargeya S."/>
            <person name="Fitzgerald M."/>
            <person name="Haas B."/>
            <person name="Abouelleil A."/>
            <person name="Alvarado L."/>
            <person name="Arachchi H.M."/>
            <person name="Berlin A.M."/>
            <person name="Chapman S.B."/>
            <person name="Goldberg J."/>
            <person name="Griggs A."/>
            <person name="Gujja S."/>
            <person name="Hansen M."/>
            <person name="Howarth C."/>
            <person name="Imamovic A."/>
            <person name="Larimer J."/>
            <person name="McCowen C."/>
            <person name="Montmayeur A."/>
            <person name="Murphy C."/>
            <person name="Neiman D."/>
            <person name="Pearson M."/>
            <person name="Priest M."/>
            <person name="Roberts A."/>
            <person name="Saif S."/>
            <person name="Shea T."/>
            <person name="Sisk P."/>
            <person name="Sykes S."/>
            <person name="Wortman J."/>
            <person name="Nusbaum C."/>
            <person name="Birren B."/>
        </authorList>
    </citation>
    <scope>NUCLEOTIDE SEQUENCE [LARGE SCALE GENOMIC DNA]</scope>
    <source>
        <strain evidence="11 12">YIT 12062</strain>
    </source>
</reference>
<dbReference type="Gene3D" id="1.20.1250.20">
    <property type="entry name" value="MFS general substrate transporter like domains"/>
    <property type="match status" value="1"/>
</dbReference>
<dbReference type="GO" id="GO:0005886">
    <property type="term" value="C:plasma membrane"/>
    <property type="evidence" value="ECO:0007669"/>
    <property type="project" value="UniProtKB-SubCell"/>
</dbReference>
<evidence type="ECO:0000256" key="8">
    <source>
        <dbReference type="ARBA" id="ARBA00040914"/>
    </source>
</evidence>
<evidence type="ECO:0000313" key="12">
    <source>
        <dbReference type="Proteomes" id="UP000006069"/>
    </source>
</evidence>
<keyword evidence="3" id="KW-1003">Cell membrane</keyword>
<comment type="subcellular location">
    <subcellularLocation>
        <location evidence="1">Cell membrane</location>
        <topology evidence="1">Multi-pass membrane protein</topology>
    </subcellularLocation>
</comment>
<keyword evidence="2" id="KW-0813">Transport</keyword>
<dbReference type="Proteomes" id="UP000006069">
    <property type="component" value="Unassembled WGS sequence"/>
</dbReference>
<dbReference type="CDD" id="cd06173">
    <property type="entry name" value="MFS_MefA_like"/>
    <property type="match status" value="1"/>
</dbReference>
<dbReference type="SUPFAM" id="SSF103473">
    <property type="entry name" value="MFS general substrate transporter"/>
    <property type="match status" value="1"/>
</dbReference>
<dbReference type="PROSITE" id="PS50850">
    <property type="entry name" value="MFS"/>
    <property type="match status" value="1"/>
</dbReference>
<dbReference type="EMBL" id="ADMD01000007">
    <property type="protein sequence ID" value="EJZ84008.1"/>
    <property type="molecule type" value="Genomic_DNA"/>
</dbReference>
<feature type="transmembrane region" description="Helical" evidence="9">
    <location>
        <begin position="353"/>
        <end position="372"/>
    </location>
</feature>
<evidence type="ECO:0000256" key="7">
    <source>
        <dbReference type="ARBA" id="ARBA00038075"/>
    </source>
</evidence>
<dbReference type="Pfam" id="PF07690">
    <property type="entry name" value="MFS_1"/>
    <property type="match status" value="1"/>
</dbReference>
<evidence type="ECO:0000259" key="10">
    <source>
        <dbReference type="PROSITE" id="PS50850"/>
    </source>
</evidence>
<keyword evidence="6 9" id="KW-0472">Membrane</keyword>
<comment type="caution">
    <text evidence="11">The sequence shown here is derived from an EMBL/GenBank/DDBJ whole genome shotgun (WGS) entry which is preliminary data.</text>
</comment>
<dbReference type="InParanoid" id="K0YLB1"/>
<dbReference type="PATRIC" id="fig|742818.3.peg.1621"/>
<name>K0YLB1_9ACTN</name>
<dbReference type="InterPro" id="IPR011701">
    <property type="entry name" value="MFS"/>
</dbReference>
<feature type="transmembrane region" description="Helical" evidence="9">
    <location>
        <begin position="144"/>
        <end position="163"/>
    </location>
</feature>
<evidence type="ECO:0000256" key="1">
    <source>
        <dbReference type="ARBA" id="ARBA00004651"/>
    </source>
</evidence>
<dbReference type="InterPro" id="IPR020846">
    <property type="entry name" value="MFS_dom"/>
</dbReference>
<evidence type="ECO:0000256" key="2">
    <source>
        <dbReference type="ARBA" id="ARBA00022448"/>
    </source>
</evidence>
<comment type="similarity">
    <text evidence="7">Belongs to the major facilitator superfamily. Drug:H(+) antiporter-3 (DHA3) (TC 2.A.1.21) family.</text>
</comment>
<feature type="transmembrane region" description="Helical" evidence="9">
    <location>
        <begin position="260"/>
        <end position="279"/>
    </location>
</feature>
<evidence type="ECO:0000256" key="4">
    <source>
        <dbReference type="ARBA" id="ARBA00022692"/>
    </source>
</evidence>
<keyword evidence="5 9" id="KW-1133">Transmembrane helix</keyword>
<dbReference type="PANTHER" id="PTHR23513">
    <property type="entry name" value="INTEGRAL MEMBRANE EFFLUX PROTEIN-RELATED"/>
    <property type="match status" value="1"/>
</dbReference>
<dbReference type="AlphaFoldDB" id="K0YLB1"/>
<evidence type="ECO:0000256" key="5">
    <source>
        <dbReference type="ARBA" id="ARBA00022989"/>
    </source>
</evidence>
<organism evidence="11 12">
    <name type="scientific">Slackia piriformis YIT 12062</name>
    <dbReference type="NCBI Taxonomy" id="742818"/>
    <lineage>
        <taxon>Bacteria</taxon>
        <taxon>Bacillati</taxon>
        <taxon>Actinomycetota</taxon>
        <taxon>Coriobacteriia</taxon>
        <taxon>Eggerthellales</taxon>
        <taxon>Eggerthellaceae</taxon>
        <taxon>Slackia</taxon>
    </lineage>
</organism>
<evidence type="ECO:0000256" key="9">
    <source>
        <dbReference type="SAM" id="Phobius"/>
    </source>
</evidence>
<keyword evidence="12" id="KW-1185">Reference proteome</keyword>
<feature type="domain" description="Major facilitator superfamily (MFS) profile" evidence="10">
    <location>
        <begin position="225"/>
        <end position="404"/>
    </location>
</feature>
<evidence type="ECO:0000256" key="6">
    <source>
        <dbReference type="ARBA" id="ARBA00023136"/>
    </source>
</evidence>
<feature type="transmembrane region" description="Helical" evidence="9">
    <location>
        <begin position="321"/>
        <end position="341"/>
    </location>
</feature>
<dbReference type="PANTHER" id="PTHR23513:SF9">
    <property type="entry name" value="ENTEROBACTIN EXPORTER ENTS"/>
    <property type="match status" value="1"/>
</dbReference>
<dbReference type="RefSeq" id="WP_009139727.1">
    <property type="nucleotide sequence ID" value="NZ_JH815198.1"/>
</dbReference>
<protein>
    <recommendedName>
        <fullName evidence="8">Multidrug efflux pump Tap</fullName>
    </recommendedName>
</protein>
<dbReference type="eggNOG" id="COG2271">
    <property type="taxonomic scope" value="Bacteria"/>
</dbReference>
<feature type="transmembrane region" description="Helical" evidence="9">
    <location>
        <begin position="96"/>
        <end position="113"/>
    </location>
</feature>
<feature type="transmembrane region" description="Helical" evidence="9">
    <location>
        <begin position="224"/>
        <end position="248"/>
    </location>
</feature>
<dbReference type="InterPro" id="IPR036259">
    <property type="entry name" value="MFS_trans_sf"/>
</dbReference>
<dbReference type="OrthoDB" id="3177993at2"/>
<keyword evidence="4 9" id="KW-0812">Transmembrane</keyword>
<sequence>MRKLRATLPFVASSSFSLLGNSIAGVVLPLVLLAKTGDALAAGALAIICAIPQVLAGVFGGALLDRFNRRDLSVVSDLISAASIAALPIIDATVGLSFGWFVVCGIVGAVGDIPGMTARDTLLPTVIEHDKLDLQRFMGVSQSIDNLVVIVGPAIASMGMGFLGAANTLWLTAALSFVAAMTTLFVPRAVGVPPKAGHIQGAGLVRTAVQSTKEGMRVLFKSDAVLRASVVLGMLIVIVMGSYQGMVLPVFFTQENAPTLLGYVLSAMSVGALVGSLGYAKFAYAMKRRTWYAVSFVGMAIGVAALGSLASYGVILAGAAMLGLFSGPVSALFGYFVYGLIPDEHRGAALGTQNSMLLVVAPIAVFATSIVIEIVGVGMTSLVLALGWIFLTAYALAMKAMREI</sequence>
<accession>K0YLB1</accession>
<evidence type="ECO:0000256" key="3">
    <source>
        <dbReference type="ARBA" id="ARBA00022475"/>
    </source>
</evidence>
<feature type="transmembrane region" description="Helical" evidence="9">
    <location>
        <begin position="169"/>
        <end position="186"/>
    </location>
</feature>
<feature type="transmembrane region" description="Helical" evidence="9">
    <location>
        <begin position="40"/>
        <end position="64"/>
    </location>
</feature>
<evidence type="ECO:0000313" key="11">
    <source>
        <dbReference type="EMBL" id="EJZ84008.1"/>
    </source>
</evidence>
<dbReference type="GO" id="GO:0022857">
    <property type="term" value="F:transmembrane transporter activity"/>
    <property type="evidence" value="ECO:0007669"/>
    <property type="project" value="InterPro"/>
</dbReference>
<proteinExistence type="inferred from homology"/>
<feature type="transmembrane region" description="Helical" evidence="9">
    <location>
        <begin position="291"/>
        <end position="315"/>
    </location>
</feature>
<dbReference type="HOGENOM" id="CLU_034180_2_0_11"/>